<dbReference type="KEGG" id="gtt:GUITHDRAFT_155826"/>
<keyword evidence="16" id="KW-1185">Reference proteome</keyword>
<evidence type="ECO:0000256" key="8">
    <source>
        <dbReference type="ARBA" id="ARBA00049299"/>
    </source>
</evidence>
<evidence type="ECO:0000256" key="1">
    <source>
        <dbReference type="ARBA" id="ARBA00022679"/>
    </source>
</evidence>
<evidence type="ECO:0000256" key="9">
    <source>
        <dbReference type="ARBA" id="ARBA00051693"/>
    </source>
</evidence>
<reference evidence="15" key="3">
    <citation type="submission" date="2016-03" db="UniProtKB">
        <authorList>
            <consortium name="EnsemblProtists"/>
        </authorList>
    </citation>
    <scope>IDENTIFICATION</scope>
</reference>
<dbReference type="PANTHER" id="PTHR48013:SF9">
    <property type="entry name" value="DUAL SPECIFICITY MITOGEN-ACTIVATED PROTEIN KINASE KINASE 5"/>
    <property type="match status" value="1"/>
</dbReference>
<reference evidence="16" key="2">
    <citation type="submission" date="2012-11" db="EMBL/GenBank/DDBJ databases">
        <authorList>
            <person name="Kuo A."/>
            <person name="Curtis B.A."/>
            <person name="Tanifuji G."/>
            <person name="Burki F."/>
            <person name="Gruber A."/>
            <person name="Irimia M."/>
            <person name="Maruyama S."/>
            <person name="Arias M.C."/>
            <person name="Ball S.G."/>
            <person name="Gile G.H."/>
            <person name="Hirakawa Y."/>
            <person name="Hopkins J.F."/>
            <person name="Rensing S.A."/>
            <person name="Schmutz J."/>
            <person name="Symeonidi A."/>
            <person name="Elias M."/>
            <person name="Eveleigh R.J."/>
            <person name="Herman E.K."/>
            <person name="Klute M.J."/>
            <person name="Nakayama T."/>
            <person name="Obornik M."/>
            <person name="Reyes-Prieto A."/>
            <person name="Armbrust E.V."/>
            <person name="Aves S.J."/>
            <person name="Beiko R.G."/>
            <person name="Coutinho P."/>
            <person name="Dacks J.B."/>
            <person name="Durnford D.G."/>
            <person name="Fast N.M."/>
            <person name="Green B.R."/>
            <person name="Grisdale C."/>
            <person name="Hempe F."/>
            <person name="Henrissat B."/>
            <person name="Hoppner M.P."/>
            <person name="Ishida K.-I."/>
            <person name="Kim E."/>
            <person name="Koreny L."/>
            <person name="Kroth P.G."/>
            <person name="Liu Y."/>
            <person name="Malik S.-B."/>
            <person name="Maier U.G."/>
            <person name="McRose D."/>
            <person name="Mock T."/>
            <person name="Neilson J.A."/>
            <person name="Onodera N.T."/>
            <person name="Poole A.M."/>
            <person name="Pritham E.J."/>
            <person name="Richards T.A."/>
            <person name="Rocap G."/>
            <person name="Roy S.W."/>
            <person name="Sarai C."/>
            <person name="Schaack S."/>
            <person name="Shirato S."/>
            <person name="Slamovits C.H."/>
            <person name="Spencer D.F."/>
            <person name="Suzuki S."/>
            <person name="Worden A.Z."/>
            <person name="Zauner S."/>
            <person name="Barry K."/>
            <person name="Bell C."/>
            <person name="Bharti A.K."/>
            <person name="Crow J.A."/>
            <person name="Grimwood J."/>
            <person name="Kramer R."/>
            <person name="Lindquist E."/>
            <person name="Lucas S."/>
            <person name="Salamov A."/>
            <person name="McFadden G.I."/>
            <person name="Lane C.E."/>
            <person name="Keeling P.J."/>
            <person name="Gray M.W."/>
            <person name="Grigoriev I.V."/>
            <person name="Archibald J.M."/>
        </authorList>
    </citation>
    <scope>NUCLEOTIDE SEQUENCE</scope>
    <source>
        <strain evidence="16">CCMP2712</strain>
    </source>
</reference>
<dbReference type="InterPro" id="IPR000719">
    <property type="entry name" value="Prot_kinase_dom"/>
</dbReference>
<dbReference type="eggNOG" id="KOG0581">
    <property type="taxonomic scope" value="Eukaryota"/>
</dbReference>
<dbReference type="STRING" id="905079.L1IEB5"/>
<comment type="catalytic activity">
    <reaction evidence="9">
        <text>L-tyrosyl-[protein] + ATP = O-phospho-L-tyrosyl-[protein] + ADP + H(+)</text>
        <dbReference type="Rhea" id="RHEA:10596"/>
        <dbReference type="Rhea" id="RHEA-COMP:10136"/>
        <dbReference type="Rhea" id="RHEA-COMP:20101"/>
        <dbReference type="ChEBI" id="CHEBI:15378"/>
        <dbReference type="ChEBI" id="CHEBI:30616"/>
        <dbReference type="ChEBI" id="CHEBI:46858"/>
        <dbReference type="ChEBI" id="CHEBI:61978"/>
        <dbReference type="ChEBI" id="CHEBI:456216"/>
        <dbReference type="EC" id="2.7.12.2"/>
    </reaction>
</comment>
<dbReference type="Gene3D" id="1.10.510.10">
    <property type="entry name" value="Transferase(Phosphotransferase) domain 1"/>
    <property type="match status" value="1"/>
</dbReference>
<gene>
    <name evidence="14" type="ORF">GUITHDRAFT_155826</name>
</gene>
<dbReference type="Pfam" id="PF00069">
    <property type="entry name" value="Pkinase"/>
    <property type="match status" value="1"/>
</dbReference>
<dbReference type="HOGENOM" id="CLU_697277_0_0_1"/>
<dbReference type="PaxDb" id="55529-EKX34170"/>
<evidence type="ECO:0000256" key="3">
    <source>
        <dbReference type="ARBA" id="ARBA00022777"/>
    </source>
</evidence>
<feature type="binding site" evidence="10">
    <location>
        <position position="156"/>
    </location>
    <ligand>
        <name>ATP</name>
        <dbReference type="ChEBI" id="CHEBI:30616"/>
    </ligand>
</feature>
<dbReference type="SUPFAM" id="SSF56112">
    <property type="entry name" value="Protein kinase-like (PK-like)"/>
    <property type="match status" value="1"/>
</dbReference>
<evidence type="ECO:0000256" key="4">
    <source>
        <dbReference type="ARBA" id="ARBA00022840"/>
    </source>
</evidence>
<dbReference type="RefSeq" id="XP_005821150.1">
    <property type="nucleotide sequence ID" value="XM_005821093.1"/>
</dbReference>
<dbReference type="PROSITE" id="PS00107">
    <property type="entry name" value="PROTEIN_KINASE_ATP"/>
    <property type="match status" value="1"/>
</dbReference>
<dbReference type="PROSITE" id="PS00108">
    <property type="entry name" value="PROTEIN_KINASE_ST"/>
    <property type="match status" value="1"/>
</dbReference>
<dbReference type="SMART" id="SM00220">
    <property type="entry name" value="S_TKc"/>
    <property type="match status" value="1"/>
</dbReference>
<evidence type="ECO:0000256" key="7">
    <source>
        <dbReference type="ARBA" id="ARBA00049014"/>
    </source>
</evidence>
<keyword evidence="2 10" id="KW-0547">Nucleotide-binding</keyword>
<organism evidence="14">
    <name type="scientific">Guillardia theta (strain CCMP2712)</name>
    <name type="common">Cryptophyte</name>
    <dbReference type="NCBI Taxonomy" id="905079"/>
    <lineage>
        <taxon>Eukaryota</taxon>
        <taxon>Cryptophyceae</taxon>
        <taxon>Pyrenomonadales</taxon>
        <taxon>Geminigeraceae</taxon>
        <taxon>Guillardia</taxon>
    </lineage>
</organism>
<keyword evidence="3" id="KW-0418">Kinase</keyword>
<evidence type="ECO:0000313" key="15">
    <source>
        <dbReference type="EnsemblProtists" id="EKX34170"/>
    </source>
</evidence>
<reference evidence="14 16" key="1">
    <citation type="journal article" date="2012" name="Nature">
        <title>Algal genomes reveal evolutionary mosaicism and the fate of nucleomorphs.</title>
        <authorList>
            <consortium name="DOE Joint Genome Institute"/>
            <person name="Curtis B.A."/>
            <person name="Tanifuji G."/>
            <person name="Burki F."/>
            <person name="Gruber A."/>
            <person name="Irimia M."/>
            <person name="Maruyama S."/>
            <person name="Arias M.C."/>
            <person name="Ball S.G."/>
            <person name="Gile G.H."/>
            <person name="Hirakawa Y."/>
            <person name="Hopkins J.F."/>
            <person name="Kuo A."/>
            <person name="Rensing S.A."/>
            <person name="Schmutz J."/>
            <person name="Symeonidi A."/>
            <person name="Elias M."/>
            <person name="Eveleigh R.J."/>
            <person name="Herman E.K."/>
            <person name="Klute M.J."/>
            <person name="Nakayama T."/>
            <person name="Obornik M."/>
            <person name="Reyes-Prieto A."/>
            <person name="Armbrust E.V."/>
            <person name="Aves S.J."/>
            <person name="Beiko R.G."/>
            <person name="Coutinho P."/>
            <person name="Dacks J.B."/>
            <person name="Durnford D.G."/>
            <person name="Fast N.M."/>
            <person name="Green B.R."/>
            <person name="Grisdale C.J."/>
            <person name="Hempel F."/>
            <person name="Henrissat B."/>
            <person name="Hoppner M.P."/>
            <person name="Ishida K."/>
            <person name="Kim E."/>
            <person name="Koreny L."/>
            <person name="Kroth P.G."/>
            <person name="Liu Y."/>
            <person name="Malik S.B."/>
            <person name="Maier U.G."/>
            <person name="McRose D."/>
            <person name="Mock T."/>
            <person name="Neilson J.A."/>
            <person name="Onodera N.T."/>
            <person name="Poole A.M."/>
            <person name="Pritham E.J."/>
            <person name="Richards T.A."/>
            <person name="Rocap G."/>
            <person name="Roy S.W."/>
            <person name="Sarai C."/>
            <person name="Schaack S."/>
            <person name="Shirato S."/>
            <person name="Slamovits C.H."/>
            <person name="Spencer D.F."/>
            <person name="Suzuki S."/>
            <person name="Worden A.Z."/>
            <person name="Zauner S."/>
            <person name="Barry K."/>
            <person name="Bell C."/>
            <person name="Bharti A.K."/>
            <person name="Crow J.A."/>
            <person name="Grimwood J."/>
            <person name="Kramer R."/>
            <person name="Lindquist E."/>
            <person name="Lucas S."/>
            <person name="Salamov A."/>
            <person name="McFadden G.I."/>
            <person name="Lane C.E."/>
            <person name="Keeling P.J."/>
            <person name="Gray M.W."/>
            <person name="Grigoriev I.V."/>
            <person name="Archibald J.M."/>
        </authorList>
    </citation>
    <scope>NUCLEOTIDE SEQUENCE</scope>
    <source>
        <strain evidence="14 16">CCMP2712</strain>
    </source>
</reference>
<keyword evidence="4 10" id="KW-0067">ATP-binding</keyword>
<comment type="similarity">
    <text evidence="5">Belongs to the protein kinase superfamily. STE Ser/Thr protein kinase family. MAP kinase kinase subfamily.</text>
</comment>
<dbReference type="InterPro" id="IPR008271">
    <property type="entry name" value="Ser/Thr_kinase_AS"/>
</dbReference>
<keyword evidence="1" id="KW-0808">Transferase</keyword>
<dbReference type="InterPro" id="IPR011009">
    <property type="entry name" value="Kinase-like_dom_sf"/>
</dbReference>
<protein>
    <recommendedName>
        <fullName evidence="6">mitogen-activated protein kinase kinase</fullName>
        <ecNumber evidence="6">2.7.12.2</ecNumber>
    </recommendedName>
</protein>
<dbReference type="EC" id="2.7.12.2" evidence="6"/>
<dbReference type="Gene3D" id="3.30.200.20">
    <property type="entry name" value="Phosphorylase Kinase, domain 1"/>
    <property type="match status" value="1"/>
</dbReference>
<dbReference type="EMBL" id="JH993117">
    <property type="protein sequence ID" value="EKX34170.1"/>
    <property type="molecule type" value="Genomic_DNA"/>
</dbReference>
<dbReference type="InterPro" id="IPR017441">
    <property type="entry name" value="Protein_kinase_ATP_BS"/>
</dbReference>
<evidence type="ECO:0000256" key="6">
    <source>
        <dbReference type="ARBA" id="ARBA00038999"/>
    </source>
</evidence>
<evidence type="ECO:0000256" key="2">
    <source>
        <dbReference type="ARBA" id="ARBA00022741"/>
    </source>
</evidence>
<dbReference type="GO" id="GO:0005524">
    <property type="term" value="F:ATP binding"/>
    <property type="evidence" value="ECO:0007669"/>
    <property type="project" value="UniProtKB-UniRule"/>
</dbReference>
<evidence type="ECO:0000313" key="16">
    <source>
        <dbReference type="Proteomes" id="UP000011087"/>
    </source>
</evidence>
<dbReference type="Proteomes" id="UP000011087">
    <property type="component" value="Unassembled WGS sequence"/>
</dbReference>
<proteinExistence type="inferred from homology"/>
<dbReference type="EnsemblProtists" id="EKX34170">
    <property type="protein sequence ID" value="EKX34170"/>
    <property type="gene ID" value="GUITHDRAFT_155826"/>
</dbReference>
<feature type="domain" description="Protein kinase" evidence="13">
    <location>
        <begin position="127"/>
        <end position="381"/>
    </location>
</feature>
<dbReference type="AlphaFoldDB" id="L1IEB5"/>
<keyword evidence="11" id="KW-0723">Serine/threonine-protein kinase</keyword>
<comment type="catalytic activity">
    <reaction evidence="7">
        <text>L-seryl-[protein] + ATP = O-phospho-L-seryl-[protein] + ADP + H(+)</text>
        <dbReference type="Rhea" id="RHEA:17989"/>
        <dbReference type="Rhea" id="RHEA-COMP:9863"/>
        <dbReference type="Rhea" id="RHEA-COMP:11604"/>
        <dbReference type="ChEBI" id="CHEBI:15378"/>
        <dbReference type="ChEBI" id="CHEBI:29999"/>
        <dbReference type="ChEBI" id="CHEBI:30616"/>
        <dbReference type="ChEBI" id="CHEBI:83421"/>
        <dbReference type="ChEBI" id="CHEBI:456216"/>
        <dbReference type="EC" id="2.7.12.2"/>
    </reaction>
</comment>
<evidence type="ECO:0000256" key="10">
    <source>
        <dbReference type="PROSITE-ProRule" id="PRU10141"/>
    </source>
</evidence>
<dbReference type="GeneID" id="17290913"/>
<dbReference type="GO" id="GO:0004674">
    <property type="term" value="F:protein serine/threonine kinase activity"/>
    <property type="evidence" value="ECO:0007669"/>
    <property type="project" value="UniProtKB-KW"/>
</dbReference>
<evidence type="ECO:0000256" key="12">
    <source>
        <dbReference type="SAM" id="MobiDB-lite"/>
    </source>
</evidence>
<dbReference type="GO" id="GO:0004708">
    <property type="term" value="F:MAP kinase kinase activity"/>
    <property type="evidence" value="ECO:0007669"/>
    <property type="project" value="UniProtKB-EC"/>
</dbReference>
<evidence type="ECO:0000256" key="5">
    <source>
        <dbReference type="ARBA" id="ARBA00038035"/>
    </source>
</evidence>
<dbReference type="PANTHER" id="PTHR48013">
    <property type="entry name" value="DUAL SPECIFICITY MITOGEN-ACTIVATED PROTEIN KINASE KINASE 5-RELATED"/>
    <property type="match status" value="1"/>
</dbReference>
<name>L1IEB5_GUITC</name>
<comment type="catalytic activity">
    <reaction evidence="8">
        <text>L-threonyl-[protein] + ATP = O-phospho-L-threonyl-[protein] + ADP + H(+)</text>
        <dbReference type="Rhea" id="RHEA:46608"/>
        <dbReference type="Rhea" id="RHEA-COMP:11060"/>
        <dbReference type="Rhea" id="RHEA-COMP:11605"/>
        <dbReference type="ChEBI" id="CHEBI:15378"/>
        <dbReference type="ChEBI" id="CHEBI:30013"/>
        <dbReference type="ChEBI" id="CHEBI:30616"/>
        <dbReference type="ChEBI" id="CHEBI:61977"/>
        <dbReference type="ChEBI" id="CHEBI:456216"/>
        <dbReference type="EC" id="2.7.12.2"/>
    </reaction>
</comment>
<accession>L1IEB5</accession>
<dbReference type="PROSITE" id="PS50011">
    <property type="entry name" value="PROTEIN_KINASE_DOM"/>
    <property type="match status" value="1"/>
</dbReference>
<evidence type="ECO:0000256" key="11">
    <source>
        <dbReference type="RuleBase" id="RU000304"/>
    </source>
</evidence>
<sequence length="396" mass="43715">MGNCFSQAPEASHDPVPIGGSKVQQADVKSQRVLPIEVEVHKEDIKEKDVVEVQTVSQAISQVERGSNRVSDEQRTGEDSDEFVDAYDDIRHFERSETPEAPQPPVVNGEPQEAERKRILEVNPMLLEKHDRVGKGSSGSVYKALHVETGRIVALKCVPLTLKAGDREEVVVKLRELYSSDHPNVCQFHGAEYDAERSTILIAMEYMDLRSLKVPRSRGGEGGGGGAADCLLQILEALTYLHTTRRIIHRDVKPSNVLVNSRGSFKLGDFGMSKELSNTLSAGQTWVGTSSYMSPERVSGLDYSYNADVWGLGILVYESCSGQPAYAGSTFELLDEIVDGEPPALTAEAFSEEAVNFVRVCLEKDHKKRPDCPLLSSQPFILLHAKYNITEWLASL</sequence>
<dbReference type="OrthoDB" id="10252354at2759"/>
<evidence type="ECO:0000313" key="14">
    <source>
        <dbReference type="EMBL" id="EKX34170.1"/>
    </source>
</evidence>
<feature type="region of interest" description="Disordered" evidence="12">
    <location>
        <begin position="1"/>
        <end position="29"/>
    </location>
</feature>
<dbReference type="OMA" id="VGTMYFM"/>
<evidence type="ECO:0000259" key="13">
    <source>
        <dbReference type="PROSITE" id="PS50011"/>
    </source>
</evidence>